<organism evidence="3 4">
    <name type="scientific">Agromyces luteolus</name>
    <dbReference type="NCBI Taxonomy" id="88373"/>
    <lineage>
        <taxon>Bacteria</taxon>
        <taxon>Bacillati</taxon>
        <taxon>Actinomycetota</taxon>
        <taxon>Actinomycetes</taxon>
        <taxon>Micrococcales</taxon>
        <taxon>Microbacteriaceae</taxon>
        <taxon>Agromyces</taxon>
    </lineage>
</organism>
<dbReference type="InterPro" id="IPR018389">
    <property type="entry name" value="DctP_fam"/>
</dbReference>
<evidence type="ECO:0000256" key="1">
    <source>
        <dbReference type="ARBA" id="ARBA00022729"/>
    </source>
</evidence>
<feature type="region of interest" description="Disordered" evidence="2">
    <location>
        <begin position="22"/>
        <end position="42"/>
    </location>
</feature>
<proteinExistence type="predicted"/>
<evidence type="ECO:0000313" key="4">
    <source>
        <dbReference type="Proteomes" id="UP000480122"/>
    </source>
</evidence>
<dbReference type="Pfam" id="PF03480">
    <property type="entry name" value="DctP"/>
    <property type="match status" value="1"/>
</dbReference>
<dbReference type="GO" id="GO:0055085">
    <property type="term" value="P:transmembrane transport"/>
    <property type="evidence" value="ECO:0007669"/>
    <property type="project" value="InterPro"/>
</dbReference>
<sequence>MTDGPLGVHTRHEGVVMLPIDRFRRRPAREGEPTDAGAGAGAGAGAEAVADAGRTAHAAARMVAAAAVASVAVALSGCAQGAASKAGPGAVPRTIVIGLGDSAGRPASDDAEHLAEPIESYSDGALVPQIRWEAHTERVDRASGEGYAVVGDMVLDGSVDLAVLPDFVWIDAGAERLSAVKAPFLLTDEATMDAVATSPLGAEMLDELDDLGVVGLALLPEALRHPIGFDEPFLEVDDVAGATLRSLDPAGRELIEVLGGTATNLANEDLAQAVTDGEVQGAESSYAQIGSLPRSGTFTGDVAFFAKFNTAVANRGWFDGLDSDLQDAVRRAAADTTEYVVESNPTEAESAAAFCAAAGSIAFAGPEAVAAFEAAASPMRERMEADPVVREAMASIGDLERGVEPASMVEPCDFDAGEATDAAGGMDPETATFPEGTYRAELDVDDFLAAGVDEGTARNHAGVWTLTFEDGVFDDPGCPGSTYLVRDGRVEVRLGSVGESCGSVAGSVLFNAAWTFADGELRFVDIIGSEADGPALQRFHEVLWGSQPWKRVE</sequence>
<dbReference type="Proteomes" id="UP000480122">
    <property type="component" value="Unassembled WGS sequence"/>
</dbReference>
<reference evidence="3 4" key="1">
    <citation type="submission" date="2019-11" db="EMBL/GenBank/DDBJ databases">
        <title>Agromyces kandeliae sp. nov., isolated from mangrove soil.</title>
        <authorList>
            <person name="Wang R."/>
        </authorList>
    </citation>
    <scope>NUCLEOTIDE SEQUENCE [LARGE SCALE GENOMIC DNA]</scope>
    <source>
        <strain evidence="3 4">JCM 11431</strain>
    </source>
</reference>
<gene>
    <name evidence="3" type="ORF">GLX25_17755</name>
</gene>
<evidence type="ECO:0000256" key="2">
    <source>
        <dbReference type="SAM" id="MobiDB-lite"/>
    </source>
</evidence>
<name>A0A7C9LFJ9_9MICO</name>
<accession>A0A7C9LFJ9</accession>
<comment type="caution">
    <text evidence="3">The sequence shown here is derived from an EMBL/GenBank/DDBJ whole genome shotgun (WGS) entry which is preliminary data.</text>
</comment>
<protein>
    <submittedName>
        <fullName evidence="3">Uncharacterized protein</fullName>
    </submittedName>
</protein>
<dbReference type="AlphaFoldDB" id="A0A7C9LFJ9"/>
<dbReference type="EMBL" id="WODA01000026">
    <property type="protein sequence ID" value="MUN08951.1"/>
    <property type="molecule type" value="Genomic_DNA"/>
</dbReference>
<keyword evidence="1" id="KW-0732">Signal</keyword>
<keyword evidence="4" id="KW-1185">Reference proteome</keyword>
<dbReference type="Gene3D" id="3.40.190.170">
    <property type="entry name" value="Bacterial extracellular solute-binding protein, family 7"/>
    <property type="match status" value="1"/>
</dbReference>
<dbReference type="PANTHER" id="PTHR33376">
    <property type="match status" value="1"/>
</dbReference>
<dbReference type="InterPro" id="IPR038404">
    <property type="entry name" value="TRAP_DctP_sf"/>
</dbReference>
<evidence type="ECO:0000313" key="3">
    <source>
        <dbReference type="EMBL" id="MUN08951.1"/>
    </source>
</evidence>
<dbReference type="PANTHER" id="PTHR33376:SF5">
    <property type="entry name" value="EXTRACYTOPLASMIC SOLUTE RECEPTOR PROTEIN"/>
    <property type="match status" value="1"/>
</dbReference>
<dbReference type="OrthoDB" id="9815946at2"/>